<keyword evidence="2" id="KW-0449">Lipoprotein</keyword>
<keyword evidence="2" id="KW-0732">Signal</keyword>
<protein>
    <submittedName>
        <fullName evidence="3">TolC family protein</fullName>
    </submittedName>
</protein>
<reference evidence="4" key="1">
    <citation type="journal article" date="2019" name="Int. J. Syst. Evol. Microbiol.">
        <title>The Global Catalogue of Microorganisms (GCM) 10K type strain sequencing project: providing services to taxonomists for standard genome sequencing and annotation.</title>
        <authorList>
            <consortium name="The Broad Institute Genomics Platform"/>
            <consortium name="The Broad Institute Genome Sequencing Center for Infectious Disease"/>
            <person name="Wu L."/>
            <person name="Ma J."/>
        </authorList>
    </citation>
    <scope>NUCLEOTIDE SEQUENCE [LARGE SCALE GENOMIC DNA]</scope>
    <source>
        <strain evidence="4">JCM 31920</strain>
    </source>
</reference>
<name>A0ABP8LY39_9BACT</name>
<comment type="similarity">
    <text evidence="1 2">Belongs to the outer membrane factor (OMF) (TC 1.B.17) family.</text>
</comment>
<keyword evidence="2" id="KW-0564">Palmitate</keyword>
<accession>A0ABP8LY39</accession>
<evidence type="ECO:0000313" key="3">
    <source>
        <dbReference type="EMBL" id="GAA4438360.1"/>
    </source>
</evidence>
<keyword evidence="4" id="KW-1185">Reference proteome</keyword>
<dbReference type="InterPro" id="IPR003423">
    <property type="entry name" value="OMP_efflux"/>
</dbReference>
<dbReference type="PROSITE" id="PS51257">
    <property type="entry name" value="PROKAR_LIPOPROTEIN"/>
    <property type="match status" value="1"/>
</dbReference>
<evidence type="ECO:0000313" key="4">
    <source>
        <dbReference type="Proteomes" id="UP001501508"/>
    </source>
</evidence>
<comment type="caution">
    <text evidence="3">The sequence shown here is derived from an EMBL/GenBank/DDBJ whole genome shotgun (WGS) entry which is preliminary data.</text>
</comment>
<keyword evidence="2" id="KW-1134">Transmembrane beta strand</keyword>
<dbReference type="NCBIfam" id="TIGR01845">
    <property type="entry name" value="outer_NodT"/>
    <property type="match status" value="1"/>
</dbReference>
<dbReference type="Gene3D" id="1.20.1600.10">
    <property type="entry name" value="Outer membrane efflux proteins (OEP)"/>
    <property type="match status" value="1"/>
</dbReference>
<dbReference type="Proteomes" id="UP001501508">
    <property type="component" value="Unassembled WGS sequence"/>
</dbReference>
<dbReference type="EMBL" id="BAABEY010000018">
    <property type="protein sequence ID" value="GAA4438360.1"/>
    <property type="molecule type" value="Genomic_DNA"/>
</dbReference>
<dbReference type="InterPro" id="IPR010131">
    <property type="entry name" value="MdtP/NodT-like"/>
</dbReference>
<dbReference type="SUPFAM" id="SSF56954">
    <property type="entry name" value="Outer membrane efflux proteins (OEP)"/>
    <property type="match status" value="1"/>
</dbReference>
<keyword evidence="2" id="KW-0472">Membrane</keyword>
<organism evidence="3 4">
    <name type="scientific">Ravibacter arvi</name>
    <dbReference type="NCBI Taxonomy" id="2051041"/>
    <lineage>
        <taxon>Bacteria</taxon>
        <taxon>Pseudomonadati</taxon>
        <taxon>Bacteroidota</taxon>
        <taxon>Cytophagia</taxon>
        <taxon>Cytophagales</taxon>
        <taxon>Spirosomataceae</taxon>
        <taxon>Ravibacter</taxon>
    </lineage>
</organism>
<feature type="chain" id="PRO_5045007054" evidence="2">
    <location>
        <begin position="23"/>
        <end position="480"/>
    </location>
</feature>
<proteinExistence type="inferred from homology"/>
<feature type="signal peptide" evidence="2">
    <location>
        <begin position="1"/>
        <end position="22"/>
    </location>
</feature>
<dbReference type="Pfam" id="PF02321">
    <property type="entry name" value="OEP"/>
    <property type="match status" value="2"/>
</dbReference>
<comment type="subcellular location">
    <subcellularLocation>
        <location evidence="2">Cell membrane</location>
        <topology evidence="2">Lipid-anchor</topology>
    </subcellularLocation>
</comment>
<keyword evidence="2" id="KW-0812">Transmembrane</keyword>
<sequence>MIKSRSPILFSFFLALAMSACQVPKRALPQSDLSVPETYDGNHDSTNIGITRWETFFADDELNALIADALRNNPDLHMAIQRIEMAQAGILAAQGALLPSVGVDVAAGGRKYGKYTMDGVGNWDTNFSPNIDSKQKIPTGFLPDYYLGLRSSWEVDLWGKLKLQRQAAYNRFVASEHGRNLIVTGLIAEIAREYYHLLTLDSELAIMRYNIDQQTKARETVENLKQAGRANELAVNQFEAQLLNTKGIAIKVSAEIVATENRLNNLVGRFPQPIHRGEPLRLRTFPKTIAAGIPAQMLNRRPDVLMARNELLAAHSELQAADLAFLPSLNISADVGLQAFKGGLIFNPGSLAYGLLGGLSMPVLNRKGLKANQKVREAETKEALLQYNKIVLSGFNEIHADLNRLNKLSEMYHLKTQEVAQLRNAVLVSHDLFVVGAANYLELITAQNSVILAEMDLISIREQQFLALLQLYRSLGGGWQ</sequence>
<evidence type="ECO:0000256" key="1">
    <source>
        <dbReference type="ARBA" id="ARBA00007613"/>
    </source>
</evidence>
<dbReference type="RefSeq" id="WP_345028312.1">
    <property type="nucleotide sequence ID" value="NZ_BAABEY010000018.1"/>
</dbReference>
<gene>
    <name evidence="3" type="ORF">GCM10023091_18910</name>
</gene>
<dbReference type="PANTHER" id="PTHR30203">
    <property type="entry name" value="OUTER MEMBRANE CATION EFFLUX PROTEIN"/>
    <property type="match status" value="1"/>
</dbReference>
<dbReference type="Gene3D" id="2.20.200.10">
    <property type="entry name" value="Outer membrane efflux proteins (OEP)"/>
    <property type="match status" value="1"/>
</dbReference>
<dbReference type="PANTHER" id="PTHR30203:SF30">
    <property type="entry name" value="OUTER MEMBRANE PROTEIN-RELATED"/>
    <property type="match status" value="1"/>
</dbReference>
<evidence type="ECO:0000256" key="2">
    <source>
        <dbReference type="RuleBase" id="RU362097"/>
    </source>
</evidence>